<reference evidence="1" key="1">
    <citation type="submission" date="2016-07" db="EMBL/GenBank/DDBJ databases">
        <authorList>
            <person name="Bretaudeau A."/>
        </authorList>
    </citation>
    <scope>NUCLEOTIDE SEQUENCE</scope>
    <source>
        <strain evidence="1">Rice</strain>
        <tissue evidence="1">Whole body</tissue>
    </source>
</reference>
<name>A0A2H1VBK8_SPOFR</name>
<gene>
    <name evidence="1" type="ORF">SFRICE_019533</name>
</gene>
<dbReference type="AlphaFoldDB" id="A0A2H1VBK8"/>
<accession>A0A2H1VBK8</accession>
<sequence>MTVRVKVCTGRCLCGTISVRDKACAGQGLCGTRSVRDKVCAGQCLCGTMSVRDNVSAGQCLCGIILVRDNVCAGQGMFGIMLMRNNVCAGQSLYGIMPVRDNACAGQYLCGTKSVRDNACVGQYLCGTIPVRDNHCAGQYLCRVKHKIMPVRDSAGAGRTVVGQPAVAQRVAGSIPARIVLCVFQVWISCVYELEWISLPEYVFPDGYNLGVFKAGLNRLLMGRRAPSLPSWSSSRKCDCWARGLSASFKYDCTSDAVGGQLAVVQRVAVLILAWSNTLCDPQIVVSDLGVMHKNQTNVKLFYGQVVLFKVGKSYNDFSRLERDSVLLLRNFAKNRKKVILCPTRESNPRHFVRQSTEQLFVSSTNYCFGSWCHVYVNLYVCKRTHDTGEIPRVGQRFFIRKRNYWFLRAYL</sequence>
<evidence type="ECO:0000313" key="1">
    <source>
        <dbReference type="EMBL" id="SOQ37624.1"/>
    </source>
</evidence>
<protein>
    <submittedName>
        <fullName evidence="1">SFRICE_019533</fullName>
    </submittedName>
</protein>
<organism evidence="1">
    <name type="scientific">Spodoptera frugiperda</name>
    <name type="common">Fall armyworm</name>
    <dbReference type="NCBI Taxonomy" id="7108"/>
    <lineage>
        <taxon>Eukaryota</taxon>
        <taxon>Metazoa</taxon>
        <taxon>Ecdysozoa</taxon>
        <taxon>Arthropoda</taxon>
        <taxon>Hexapoda</taxon>
        <taxon>Insecta</taxon>
        <taxon>Pterygota</taxon>
        <taxon>Neoptera</taxon>
        <taxon>Endopterygota</taxon>
        <taxon>Lepidoptera</taxon>
        <taxon>Glossata</taxon>
        <taxon>Ditrysia</taxon>
        <taxon>Noctuoidea</taxon>
        <taxon>Noctuidae</taxon>
        <taxon>Amphipyrinae</taxon>
        <taxon>Spodoptera</taxon>
    </lineage>
</organism>
<proteinExistence type="predicted"/>
<dbReference type="EMBL" id="ODYU01001437">
    <property type="protein sequence ID" value="SOQ37624.1"/>
    <property type="molecule type" value="Genomic_DNA"/>
</dbReference>